<keyword evidence="3" id="KW-0904">Protein phosphatase</keyword>
<proteinExistence type="predicted"/>
<dbReference type="AlphaFoldDB" id="A0A1B6PFG1"/>
<keyword evidence="8" id="KW-1185">Reference proteome</keyword>
<dbReference type="InterPro" id="IPR036457">
    <property type="entry name" value="PPM-type-like_dom_sf"/>
</dbReference>
<evidence type="ECO:0000256" key="2">
    <source>
        <dbReference type="ARBA" id="ARBA00022801"/>
    </source>
</evidence>
<evidence type="ECO:0000313" key="7">
    <source>
        <dbReference type="EMBL" id="KXG24357.1"/>
    </source>
</evidence>
<dbReference type="SUPFAM" id="SSF81606">
    <property type="entry name" value="PP2C-like"/>
    <property type="match status" value="1"/>
</dbReference>
<reference evidence="8" key="2">
    <citation type="journal article" date="2018" name="Plant J.">
        <title>The Sorghum bicolor reference genome: improved assembly, gene annotations, a transcriptome atlas, and signatures of genome organization.</title>
        <authorList>
            <person name="McCormick R.F."/>
            <person name="Truong S.K."/>
            <person name="Sreedasyam A."/>
            <person name="Jenkins J."/>
            <person name="Shu S."/>
            <person name="Sims D."/>
            <person name="Kennedy M."/>
            <person name="Amirebrahimi M."/>
            <person name="Weers B.D."/>
            <person name="McKinley B."/>
            <person name="Mattison A."/>
            <person name="Morishige D.T."/>
            <person name="Grimwood J."/>
            <person name="Schmutz J."/>
            <person name="Mullet J.E."/>
        </authorList>
    </citation>
    <scope>NUCLEOTIDE SEQUENCE [LARGE SCALE GENOMIC DNA]</scope>
    <source>
        <strain evidence="8">cv. BTx623</strain>
    </source>
</reference>
<dbReference type="InterPro" id="IPR015655">
    <property type="entry name" value="PP2C"/>
</dbReference>
<keyword evidence="2" id="KW-0378">Hydrolase</keyword>
<evidence type="ECO:0000256" key="3">
    <source>
        <dbReference type="ARBA" id="ARBA00022912"/>
    </source>
</evidence>
<evidence type="ECO:0000313" key="8">
    <source>
        <dbReference type="Proteomes" id="UP000000768"/>
    </source>
</evidence>
<dbReference type="Gramene" id="KXG24357">
    <property type="protein sequence ID" value="KXG24357"/>
    <property type="gene ID" value="SORBI_3007G030300"/>
</dbReference>
<organism evidence="7 8">
    <name type="scientific">Sorghum bicolor</name>
    <name type="common">Sorghum</name>
    <name type="synonym">Sorghum vulgare</name>
    <dbReference type="NCBI Taxonomy" id="4558"/>
    <lineage>
        <taxon>Eukaryota</taxon>
        <taxon>Viridiplantae</taxon>
        <taxon>Streptophyta</taxon>
        <taxon>Embryophyta</taxon>
        <taxon>Tracheophyta</taxon>
        <taxon>Spermatophyta</taxon>
        <taxon>Magnoliopsida</taxon>
        <taxon>Liliopsida</taxon>
        <taxon>Poales</taxon>
        <taxon>Poaceae</taxon>
        <taxon>PACMAD clade</taxon>
        <taxon>Panicoideae</taxon>
        <taxon>Andropogonodae</taxon>
        <taxon>Andropogoneae</taxon>
        <taxon>Sorghinae</taxon>
        <taxon>Sorghum</taxon>
    </lineage>
</organism>
<dbReference type="EC" id="3.1.3.16" evidence="1"/>
<gene>
    <name evidence="7" type="ORF">SORBI_3007G030300</name>
</gene>
<evidence type="ECO:0000256" key="5">
    <source>
        <dbReference type="ARBA" id="ARBA00048336"/>
    </source>
</evidence>
<sequence>MRDRIEDAGGFVKWAGTWRVGGVLPVSWAFGDKLLKQYVVTDPEIRVRRVLLFSYGLPR</sequence>
<evidence type="ECO:0000256" key="4">
    <source>
        <dbReference type="ARBA" id="ARBA00047761"/>
    </source>
</evidence>
<accession>A0A1B6PFG1</accession>
<dbReference type="Pfam" id="PF00481">
    <property type="entry name" value="PP2C"/>
    <property type="match status" value="1"/>
</dbReference>
<dbReference type="Proteomes" id="UP000000768">
    <property type="component" value="Chromosome 7"/>
</dbReference>
<dbReference type="InParanoid" id="A0A1B6PFG1"/>
<dbReference type="Gene3D" id="3.60.40.10">
    <property type="entry name" value="PPM-type phosphatase domain"/>
    <property type="match status" value="1"/>
</dbReference>
<dbReference type="GO" id="GO:0004722">
    <property type="term" value="F:protein serine/threonine phosphatase activity"/>
    <property type="evidence" value="ECO:0007669"/>
    <property type="project" value="UniProtKB-EC"/>
</dbReference>
<protein>
    <recommendedName>
        <fullName evidence="1">protein-serine/threonine phosphatase</fullName>
        <ecNumber evidence="1">3.1.3.16</ecNumber>
    </recommendedName>
</protein>
<evidence type="ECO:0000256" key="1">
    <source>
        <dbReference type="ARBA" id="ARBA00013081"/>
    </source>
</evidence>
<evidence type="ECO:0000259" key="6">
    <source>
        <dbReference type="Pfam" id="PF00481"/>
    </source>
</evidence>
<dbReference type="InterPro" id="IPR001932">
    <property type="entry name" value="PPM-type_phosphatase-like_dom"/>
</dbReference>
<name>A0A1B6PFG1_SORBI</name>
<dbReference type="PANTHER" id="PTHR47992">
    <property type="entry name" value="PROTEIN PHOSPHATASE"/>
    <property type="match status" value="1"/>
</dbReference>
<comment type="catalytic activity">
    <reaction evidence="5">
        <text>O-phospho-L-threonyl-[protein] + H2O = L-threonyl-[protein] + phosphate</text>
        <dbReference type="Rhea" id="RHEA:47004"/>
        <dbReference type="Rhea" id="RHEA-COMP:11060"/>
        <dbReference type="Rhea" id="RHEA-COMP:11605"/>
        <dbReference type="ChEBI" id="CHEBI:15377"/>
        <dbReference type="ChEBI" id="CHEBI:30013"/>
        <dbReference type="ChEBI" id="CHEBI:43474"/>
        <dbReference type="ChEBI" id="CHEBI:61977"/>
        <dbReference type="EC" id="3.1.3.16"/>
    </reaction>
</comment>
<dbReference type="eggNOG" id="KOG0698">
    <property type="taxonomic scope" value="Eukaryota"/>
</dbReference>
<comment type="catalytic activity">
    <reaction evidence="4">
        <text>O-phospho-L-seryl-[protein] + H2O = L-seryl-[protein] + phosphate</text>
        <dbReference type="Rhea" id="RHEA:20629"/>
        <dbReference type="Rhea" id="RHEA-COMP:9863"/>
        <dbReference type="Rhea" id="RHEA-COMP:11604"/>
        <dbReference type="ChEBI" id="CHEBI:15377"/>
        <dbReference type="ChEBI" id="CHEBI:29999"/>
        <dbReference type="ChEBI" id="CHEBI:43474"/>
        <dbReference type="ChEBI" id="CHEBI:83421"/>
        <dbReference type="EC" id="3.1.3.16"/>
    </reaction>
</comment>
<feature type="domain" description="PPM-type phosphatase" evidence="6">
    <location>
        <begin position="2"/>
        <end position="48"/>
    </location>
</feature>
<dbReference type="EMBL" id="CM000766">
    <property type="protein sequence ID" value="KXG24357.1"/>
    <property type="molecule type" value="Genomic_DNA"/>
</dbReference>
<reference evidence="7 8" key="1">
    <citation type="journal article" date="2009" name="Nature">
        <title>The Sorghum bicolor genome and the diversification of grasses.</title>
        <authorList>
            <person name="Paterson A.H."/>
            <person name="Bowers J.E."/>
            <person name="Bruggmann R."/>
            <person name="Dubchak I."/>
            <person name="Grimwood J."/>
            <person name="Gundlach H."/>
            <person name="Haberer G."/>
            <person name="Hellsten U."/>
            <person name="Mitros T."/>
            <person name="Poliakov A."/>
            <person name="Schmutz J."/>
            <person name="Spannagl M."/>
            <person name="Tang H."/>
            <person name="Wang X."/>
            <person name="Wicker T."/>
            <person name="Bharti A.K."/>
            <person name="Chapman J."/>
            <person name="Feltus F.A."/>
            <person name="Gowik U."/>
            <person name="Grigoriev I.V."/>
            <person name="Lyons E."/>
            <person name="Maher C.A."/>
            <person name="Martis M."/>
            <person name="Narechania A."/>
            <person name="Otillar R.P."/>
            <person name="Penning B.W."/>
            <person name="Salamov A.A."/>
            <person name="Wang Y."/>
            <person name="Zhang L."/>
            <person name="Carpita N.C."/>
            <person name="Freeling M."/>
            <person name="Gingle A.R."/>
            <person name="Hash C.T."/>
            <person name="Keller B."/>
            <person name="Klein P."/>
            <person name="Kresovich S."/>
            <person name="McCann M.C."/>
            <person name="Ming R."/>
            <person name="Peterson D.G."/>
            <person name="Mehboob-ur-Rahman"/>
            <person name="Ware D."/>
            <person name="Westhoff P."/>
            <person name="Mayer K.F."/>
            <person name="Messing J."/>
            <person name="Rokhsar D.S."/>
        </authorList>
    </citation>
    <scope>NUCLEOTIDE SEQUENCE [LARGE SCALE GENOMIC DNA]</scope>
    <source>
        <strain evidence="8">cv. BTx623</strain>
    </source>
</reference>